<dbReference type="InterPro" id="IPR029065">
    <property type="entry name" value="Enolase_C-like"/>
</dbReference>
<evidence type="ECO:0000256" key="1">
    <source>
        <dbReference type="ARBA" id="ARBA00001968"/>
    </source>
</evidence>
<dbReference type="SUPFAM" id="SSF51604">
    <property type="entry name" value="Enolase C-terminal domain-like"/>
    <property type="match status" value="1"/>
</dbReference>
<dbReference type="SUPFAM" id="SSF54826">
    <property type="entry name" value="Enolase N-terminal domain-like"/>
    <property type="match status" value="1"/>
</dbReference>
<dbReference type="GO" id="GO:0046872">
    <property type="term" value="F:metal ion binding"/>
    <property type="evidence" value="ECO:0007669"/>
    <property type="project" value="UniProtKB-KW"/>
</dbReference>
<dbReference type="SFLD" id="SFLDG00180">
    <property type="entry name" value="muconate_cycloisomerase"/>
    <property type="match status" value="1"/>
</dbReference>
<comment type="caution">
    <text evidence="8">The sequence shown here is derived from an EMBL/GenBank/DDBJ whole genome shotgun (WGS) entry which is preliminary data.</text>
</comment>
<dbReference type="AlphaFoldDB" id="A0A917KCD3"/>
<evidence type="ECO:0000256" key="6">
    <source>
        <dbReference type="NCBIfam" id="TIGR01928"/>
    </source>
</evidence>
<name>A0A917KCD3_9BACL</name>
<dbReference type="SFLD" id="SFLDS00001">
    <property type="entry name" value="Enolase"/>
    <property type="match status" value="1"/>
</dbReference>
<dbReference type="EMBL" id="BMOY01000018">
    <property type="protein sequence ID" value="GGJ05892.1"/>
    <property type="molecule type" value="Genomic_DNA"/>
</dbReference>
<dbReference type="SFLD" id="SFLDF00009">
    <property type="entry name" value="o-succinylbenzoate_synthase"/>
    <property type="match status" value="1"/>
</dbReference>
<dbReference type="InterPro" id="IPR036849">
    <property type="entry name" value="Enolase-like_C_sf"/>
</dbReference>
<dbReference type="Pfam" id="PF13378">
    <property type="entry name" value="MR_MLE_C"/>
    <property type="match status" value="1"/>
</dbReference>
<keyword evidence="4" id="KW-0456">Lyase</keyword>
<feature type="domain" description="Mandelate racemase/muconate lactonizing enzyme C-terminal" evidence="7">
    <location>
        <begin position="147"/>
        <end position="238"/>
    </location>
</feature>
<dbReference type="PANTHER" id="PTHR48073">
    <property type="entry name" value="O-SUCCINYLBENZOATE SYNTHASE-RELATED"/>
    <property type="match status" value="1"/>
</dbReference>
<evidence type="ECO:0000259" key="7">
    <source>
        <dbReference type="SMART" id="SM00922"/>
    </source>
</evidence>
<evidence type="ECO:0000313" key="9">
    <source>
        <dbReference type="Proteomes" id="UP000637695"/>
    </source>
</evidence>
<evidence type="ECO:0000256" key="3">
    <source>
        <dbReference type="ARBA" id="ARBA00022842"/>
    </source>
</evidence>
<dbReference type="GO" id="GO:0043748">
    <property type="term" value="F:O-succinylbenzoate synthase activity"/>
    <property type="evidence" value="ECO:0007669"/>
    <property type="project" value="UniProtKB-EC"/>
</dbReference>
<evidence type="ECO:0000256" key="5">
    <source>
        <dbReference type="ARBA" id="ARBA00029491"/>
    </source>
</evidence>
<keyword evidence="2" id="KW-0479">Metal-binding</keyword>
<evidence type="ECO:0000256" key="2">
    <source>
        <dbReference type="ARBA" id="ARBA00022723"/>
    </source>
</evidence>
<comment type="cofactor">
    <cofactor evidence="1">
        <name>a divalent metal cation</name>
        <dbReference type="ChEBI" id="CHEBI:60240"/>
    </cofactor>
</comment>
<protein>
    <recommendedName>
        <fullName evidence="5 6">o-succinylbenzoate synthase</fullName>
        <ecNumber evidence="5 6">4.2.1.113</ecNumber>
    </recommendedName>
</protein>
<reference evidence="8" key="2">
    <citation type="submission" date="2020-09" db="EMBL/GenBank/DDBJ databases">
        <authorList>
            <person name="Sun Q."/>
            <person name="Ohkuma M."/>
        </authorList>
    </citation>
    <scope>NUCLEOTIDE SEQUENCE</scope>
    <source>
        <strain evidence="8">JCM 18487</strain>
    </source>
</reference>
<organism evidence="8 9">
    <name type="scientific">Alicyclobacillus cellulosilyticus</name>
    <dbReference type="NCBI Taxonomy" id="1003997"/>
    <lineage>
        <taxon>Bacteria</taxon>
        <taxon>Bacillati</taxon>
        <taxon>Bacillota</taxon>
        <taxon>Bacilli</taxon>
        <taxon>Bacillales</taxon>
        <taxon>Alicyclobacillaceae</taxon>
        <taxon>Alicyclobacillus</taxon>
    </lineage>
</organism>
<dbReference type="InterPro" id="IPR010197">
    <property type="entry name" value="OSBS/NAAAR"/>
</dbReference>
<dbReference type="InterPro" id="IPR013341">
    <property type="entry name" value="Mandelate_racemase_N_dom"/>
</dbReference>
<dbReference type="EC" id="4.2.1.113" evidence="5 6"/>
<dbReference type="CDD" id="cd03317">
    <property type="entry name" value="NAAAR"/>
    <property type="match status" value="1"/>
</dbReference>
<dbReference type="InterPro" id="IPR029017">
    <property type="entry name" value="Enolase-like_N"/>
</dbReference>
<dbReference type="InterPro" id="IPR013342">
    <property type="entry name" value="Mandelate_racemase_C"/>
</dbReference>
<dbReference type="GO" id="GO:0016854">
    <property type="term" value="F:racemase and epimerase activity"/>
    <property type="evidence" value="ECO:0007669"/>
    <property type="project" value="UniProtKB-ARBA"/>
</dbReference>
<dbReference type="Pfam" id="PF02746">
    <property type="entry name" value="MR_MLE_N"/>
    <property type="match status" value="1"/>
</dbReference>
<accession>A0A917KCD3</accession>
<evidence type="ECO:0000313" key="8">
    <source>
        <dbReference type="EMBL" id="GGJ05892.1"/>
    </source>
</evidence>
<dbReference type="Gene3D" id="3.20.20.120">
    <property type="entry name" value="Enolase-like C-terminal domain"/>
    <property type="match status" value="1"/>
</dbReference>
<dbReference type="NCBIfam" id="TIGR01928">
    <property type="entry name" value="menC_lowGC_arch"/>
    <property type="match status" value="1"/>
</dbReference>
<dbReference type="RefSeq" id="WP_188881997.1">
    <property type="nucleotide sequence ID" value="NZ_BMOY01000018.1"/>
</dbReference>
<dbReference type="GO" id="GO:0009234">
    <property type="term" value="P:menaquinone biosynthetic process"/>
    <property type="evidence" value="ECO:0007669"/>
    <property type="project" value="UniProtKB-UniRule"/>
</dbReference>
<evidence type="ECO:0000256" key="4">
    <source>
        <dbReference type="ARBA" id="ARBA00023239"/>
    </source>
</evidence>
<dbReference type="Proteomes" id="UP000637695">
    <property type="component" value="Unassembled WGS sequence"/>
</dbReference>
<dbReference type="PANTHER" id="PTHR48073:SF5">
    <property type="entry name" value="O-SUCCINYLBENZOATE SYNTHASE"/>
    <property type="match status" value="1"/>
</dbReference>
<reference evidence="8" key="1">
    <citation type="journal article" date="2014" name="Int. J. Syst. Evol. Microbiol.">
        <title>Complete genome sequence of Corynebacterium casei LMG S-19264T (=DSM 44701T), isolated from a smear-ripened cheese.</title>
        <authorList>
            <consortium name="US DOE Joint Genome Institute (JGI-PGF)"/>
            <person name="Walter F."/>
            <person name="Albersmeier A."/>
            <person name="Kalinowski J."/>
            <person name="Ruckert C."/>
        </authorList>
    </citation>
    <scope>NUCLEOTIDE SEQUENCE</scope>
    <source>
        <strain evidence="8">JCM 18487</strain>
    </source>
</reference>
<keyword evidence="3" id="KW-0460">Magnesium</keyword>
<dbReference type="Gene3D" id="3.30.390.10">
    <property type="entry name" value="Enolase-like, N-terminal domain"/>
    <property type="match status" value="1"/>
</dbReference>
<gene>
    <name evidence="8" type="primary">menC</name>
    <name evidence="8" type="ORF">GCM10010885_13850</name>
</gene>
<sequence length="372" mass="40363">MRIVAAVFRRVVVPFQDVFATSYGRQAQKDVAIVELITDEGVSGFGECAAGPAPLYTEETIATAWHMWAEHMLPRLMREAWHSAADLARVHEVLAPLRGNPMAKAALETAVWDAFAALTGRPLVQLLGGVRTETRSGISIGLQPDIPTLLGKVEQALQQGYARVKVKIQPGWDVEPLAAIRRAFGDISLAADANGAYRLADLEHLRRLDDLGLAMLEQPFAPGDLIHHARLQQAVRTPVCLDESIRDAHDVEQAAAVGACRVVNVKIGRVGGFAEARRVHDACREHGIEVWCGGMMETGIGRLHALALASLPGFTMPGDIGPSDRYFAQDVIDPPVAFARPGVLPIEPVTGVAARVRRDRLEAWTVERAAFP</sequence>
<proteinExistence type="predicted"/>
<keyword evidence="9" id="KW-1185">Reference proteome</keyword>
<dbReference type="SMART" id="SM00922">
    <property type="entry name" value="MR_MLE"/>
    <property type="match status" value="1"/>
</dbReference>